<dbReference type="EC" id="2.3.1.-" evidence="3"/>
<feature type="domain" description="Acyltransferase 3" evidence="2">
    <location>
        <begin position="35"/>
        <end position="389"/>
    </location>
</feature>
<dbReference type="Pfam" id="PF01757">
    <property type="entry name" value="Acyl_transf_3"/>
    <property type="match status" value="1"/>
</dbReference>
<gene>
    <name evidence="3" type="ORF">ACFPT7_19950</name>
</gene>
<evidence type="ECO:0000259" key="2">
    <source>
        <dbReference type="Pfam" id="PF01757"/>
    </source>
</evidence>
<keyword evidence="4" id="KW-1185">Reference proteome</keyword>
<comment type="caution">
    <text evidence="3">The sequence shown here is derived from an EMBL/GenBank/DDBJ whole genome shotgun (WGS) entry which is preliminary data.</text>
</comment>
<feature type="transmembrane region" description="Helical" evidence="1">
    <location>
        <begin position="164"/>
        <end position="182"/>
    </location>
</feature>
<name>A0ABW1EJW0_9BACT</name>
<organism evidence="3 4">
    <name type="scientific">Acidicapsa dinghuensis</name>
    <dbReference type="NCBI Taxonomy" id="2218256"/>
    <lineage>
        <taxon>Bacteria</taxon>
        <taxon>Pseudomonadati</taxon>
        <taxon>Acidobacteriota</taxon>
        <taxon>Terriglobia</taxon>
        <taxon>Terriglobales</taxon>
        <taxon>Acidobacteriaceae</taxon>
        <taxon>Acidicapsa</taxon>
    </lineage>
</organism>
<protein>
    <submittedName>
        <fullName evidence="3">Acyltransferase</fullName>
        <ecNumber evidence="3">2.3.1.-</ecNumber>
    </submittedName>
</protein>
<dbReference type="RefSeq" id="WP_263332918.1">
    <property type="nucleotide sequence ID" value="NZ_JAGSYH010000001.1"/>
</dbReference>
<evidence type="ECO:0000313" key="4">
    <source>
        <dbReference type="Proteomes" id="UP001596091"/>
    </source>
</evidence>
<accession>A0ABW1EJW0</accession>
<keyword evidence="3" id="KW-0808">Transferase</keyword>
<evidence type="ECO:0000256" key="1">
    <source>
        <dbReference type="SAM" id="Phobius"/>
    </source>
</evidence>
<dbReference type="InterPro" id="IPR050623">
    <property type="entry name" value="Glucan_succinyl_AcylTrfase"/>
</dbReference>
<dbReference type="PANTHER" id="PTHR36927">
    <property type="entry name" value="BLR4337 PROTEIN"/>
    <property type="match status" value="1"/>
</dbReference>
<dbReference type="GO" id="GO:0016746">
    <property type="term" value="F:acyltransferase activity"/>
    <property type="evidence" value="ECO:0007669"/>
    <property type="project" value="UniProtKB-KW"/>
</dbReference>
<evidence type="ECO:0000313" key="3">
    <source>
        <dbReference type="EMBL" id="MFC5864592.1"/>
    </source>
</evidence>
<keyword evidence="1" id="KW-0472">Membrane</keyword>
<dbReference type="InterPro" id="IPR002656">
    <property type="entry name" value="Acyl_transf_3_dom"/>
</dbReference>
<reference evidence="4" key="1">
    <citation type="journal article" date="2019" name="Int. J. Syst. Evol. Microbiol.">
        <title>The Global Catalogue of Microorganisms (GCM) 10K type strain sequencing project: providing services to taxonomists for standard genome sequencing and annotation.</title>
        <authorList>
            <consortium name="The Broad Institute Genomics Platform"/>
            <consortium name="The Broad Institute Genome Sequencing Center for Infectious Disease"/>
            <person name="Wu L."/>
            <person name="Ma J."/>
        </authorList>
    </citation>
    <scope>NUCLEOTIDE SEQUENCE [LARGE SCALE GENOMIC DNA]</scope>
    <source>
        <strain evidence="4">JCM 4087</strain>
    </source>
</reference>
<feature type="transmembrane region" description="Helical" evidence="1">
    <location>
        <begin position="230"/>
        <end position="251"/>
    </location>
</feature>
<proteinExistence type="predicted"/>
<feature type="transmembrane region" description="Helical" evidence="1">
    <location>
        <begin position="272"/>
        <end position="289"/>
    </location>
</feature>
<dbReference type="Proteomes" id="UP001596091">
    <property type="component" value="Unassembled WGS sequence"/>
</dbReference>
<feature type="transmembrane region" description="Helical" evidence="1">
    <location>
        <begin position="346"/>
        <end position="364"/>
    </location>
</feature>
<keyword evidence="1" id="KW-1133">Transmembrane helix</keyword>
<feature type="transmembrane region" description="Helical" evidence="1">
    <location>
        <begin position="41"/>
        <end position="64"/>
    </location>
</feature>
<feature type="transmembrane region" description="Helical" evidence="1">
    <location>
        <begin position="203"/>
        <end position="224"/>
    </location>
</feature>
<keyword evidence="3" id="KW-0012">Acyltransferase</keyword>
<feature type="transmembrane region" description="Helical" evidence="1">
    <location>
        <begin position="76"/>
        <end position="100"/>
    </location>
</feature>
<feature type="transmembrane region" description="Helical" evidence="1">
    <location>
        <begin position="301"/>
        <end position="326"/>
    </location>
</feature>
<keyword evidence="1" id="KW-0812">Transmembrane</keyword>
<feature type="transmembrane region" description="Helical" evidence="1">
    <location>
        <begin position="121"/>
        <end position="144"/>
    </location>
</feature>
<dbReference type="PANTHER" id="PTHR36927:SF4">
    <property type="entry name" value="BLR5718 PROTEIN"/>
    <property type="match status" value="1"/>
</dbReference>
<sequence>MPELAAKTDTVYGASQAPSATLSSATPSAPARDFYIDRLRAVMTALVVLHHTAITYGASGGWFWNELKPSGTLSSLLLTMFVATNQAYFMGFFFLLAGYFTPSSLERKGYGQFLLDRFLRLGLPLLAFGLLLGPLTTGIVNAATGDGFWPCIQYLWNHREFINGPLWFAQALLIFSLAYCAWRAIFGMPLAGARRSPKPVPGYGWWLLSAVGTAVGALAIREFVPVGKNVFGLQLGYFAGYIFLFAVGIAARRHDWLRQLSWRNVRPWLRTLIIAFPAMPIGIAVARAFHSGGKADFSGGLSWPAILYAFWEPFVAWALIGAWLLLFRKYMNQPSPLWDWLNRRAYAVYIIHPPILVSISLALWHWTAPALIKFGVTGVLTCTACWLLSDPLVRIPGVRSIV</sequence>
<dbReference type="EMBL" id="JBHSPH010000010">
    <property type="protein sequence ID" value="MFC5864592.1"/>
    <property type="molecule type" value="Genomic_DNA"/>
</dbReference>